<gene>
    <name evidence="2" type="ORF">JI746_01340</name>
</gene>
<organism evidence="2 3">
    <name type="scientific">Ramlibacter alkalitolerans</name>
    <dbReference type="NCBI Taxonomy" id="2039631"/>
    <lineage>
        <taxon>Bacteria</taxon>
        <taxon>Pseudomonadati</taxon>
        <taxon>Pseudomonadota</taxon>
        <taxon>Betaproteobacteria</taxon>
        <taxon>Burkholderiales</taxon>
        <taxon>Comamonadaceae</taxon>
        <taxon>Ramlibacter</taxon>
    </lineage>
</organism>
<dbReference type="SUPFAM" id="SSF52091">
    <property type="entry name" value="SpoIIaa-like"/>
    <property type="match status" value="1"/>
</dbReference>
<feature type="compositionally biased region" description="Polar residues" evidence="1">
    <location>
        <begin position="147"/>
        <end position="159"/>
    </location>
</feature>
<dbReference type="EMBL" id="JAEQND010000001">
    <property type="protein sequence ID" value="MBL0423734.1"/>
    <property type="molecule type" value="Genomic_DNA"/>
</dbReference>
<feature type="compositionally biased region" description="Polar residues" evidence="1">
    <location>
        <begin position="119"/>
        <end position="137"/>
    </location>
</feature>
<reference evidence="2 3" key="1">
    <citation type="journal article" date="2017" name="Int. J. Syst. Evol. Microbiol.">
        <title>Ramlibacter alkalitolerans sp. nov., alkali-tolerant bacterium isolated from soil of ginseng.</title>
        <authorList>
            <person name="Lee D.H."/>
            <person name="Cha C.J."/>
        </authorList>
    </citation>
    <scope>NUCLEOTIDE SEQUENCE [LARGE SCALE GENOMIC DNA]</scope>
    <source>
        <strain evidence="2 3">KACC 19305</strain>
    </source>
</reference>
<sequence length="615" mass="66773">MAQKDDSAPGGLLSRVVRFVKSPATAWGEPGNDAESDRESSYSKQMLKEMIERKRRNDFVRKREFDMLRKMRRSEVLAGQDPGLRPSFFQSSMPSKPDDRATTLKKIDEIEAQMSMQWWKTKHGGQSQQPANSSFAVSSHMPPEALQQPTPAATSYSRTAPQDLANAAKAAASGAPQPMLNSVLPQTPEQRAAQGSQPQGAAPAHPAMAAVPAGAGAGAARRDAPGGAPSLPSVFSHSKQYAIQVEEFAHDPELEEASIRFANGDDDGAEAGLLEVLGPQGSRVNHDETWLTLFDLYRATGKQDRFESAALEFAGRFGRSAPQWMSMPEIVGRMSTATAAAPLGPGQSAADWTSPAVFGTQTVAALAAALAKASQPYKLNWNKLNSIVESAIEPLTRLFTQWARQPIQLRFVGADALEKVLKDNTPSGDRGVNPAWWKLRMEVLRVMHRPDEFELVALDYCVTYEVSPPSWESARCEYKALQPDGSLATRNTIVGEAFRDSVMSSVMTYGDSQLAAVTSQMSSIATVELSGQILGDGKEALELLDAKLGDADVMIISCARLMRIDFTAAGTLLNWVTARVSEGRQVQFVDVHRLVAAFFNVIGISEHARIGLRLD</sequence>
<feature type="compositionally biased region" description="Low complexity" evidence="1">
    <location>
        <begin position="160"/>
        <end position="175"/>
    </location>
</feature>
<protein>
    <submittedName>
        <fullName evidence="2">STAS domain-containing protein</fullName>
    </submittedName>
</protein>
<dbReference type="InterPro" id="IPR036513">
    <property type="entry name" value="STAS_dom_sf"/>
</dbReference>
<evidence type="ECO:0000313" key="3">
    <source>
        <dbReference type="Proteomes" id="UP000622707"/>
    </source>
</evidence>
<feature type="region of interest" description="Disordered" evidence="1">
    <location>
        <begin position="24"/>
        <end position="43"/>
    </location>
</feature>
<accession>A0ABS1JHQ1</accession>
<dbReference type="RefSeq" id="WP_201686975.1">
    <property type="nucleotide sequence ID" value="NZ_JAEQND010000001.1"/>
</dbReference>
<feature type="region of interest" description="Disordered" evidence="1">
    <location>
        <begin position="119"/>
        <end position="233"/>
    </location>
</feature>
<evidence type="ECO:0000313" key="2">
    <source>
        <dbReference type="EMBL" id="MBL0423734.1"/>
    </source>
</evidence>
<feature type="compositionally biased region" description="Polar residues" evidence="1">
    <location>
        <begin position="179"/>
        <end position="189"/>
    </location>
</feature>
<keyword evidence="3" id="KW-1185">Reference proteome</keyword>
<name>A0ABS1JHQ1_9BURK</name>
<proteinExistence type="predicted"/>
<evidence type="ECO:0000256" key="1">
    <source>
        <dbReference type="SAM" id="MobiDB-lite"/>
    </source>
</evidence>
<feature type="region of interest" description="Disordered" evidence="1">
    <location>
        <begin position="80"/>
        <end position="100"/>
    </location>
</feature>
<comment type="caution">
    <text evidence="2">The sequence shown here is derived from an EMBL/GenBank/DDBJ whole genome shotgun (WGS) entry which is preliminary data.</text>
</comment>
<feature type="compositionally biased region" description="Low complexity" evidence="1">
    <location>
        <begin position="190"/>
        <end position="214"/>
    </location>
</feature>
<dbReference type="Proteomes" id="UP000622707">
    <property type="component" value="Unassembled WGS sequence"/>
</dbReference>